<keyword evidence="3" id="KW-1185">Reference proteome</keyword>
<dbReference type="EMBL" id="PQXL01000437">
    <property type="protein sequence ID" value="THV45907.1"/>
    <property type="molecule type" value="Genomic_DNA"/>
</dbReference>
<comment type="caution">
    <text evidence="2">The sequence shown here is derived from an EMBL/GenBank/DDBJ whole genome shotgun (WGS) entry which is preliminary data.</text>
</comment>
<dbReference type="AlphaFoldDB" id="A0A4S8QLM1"/>
<protein>
    <recommendedName>
        <fullName evidence="1">2EXR domain-containing protein</fullName>
    </recommendedName>
</protein>
<evidence type="ECO:0000259" key="1">
    <source>
        <dbReference type="Pfam" id="PF20150"/>
    </source>
</evidence>
<evidence type="ECO:0000313" key="2">
    <source>
        <dbReference type="EMBL" id="THV45907.1"/>
    </source>
</evidence>
<accession>A0A4S8QLM1</accession>
<dbReference type="InterPro" id="IPR045518">
    <property type="entry name" value="2EXR"/>
</dbReference>
<dbReference type="PANTHER" id="PTHR35910">
    <property type="entry name" value="2EXR DOMAIN-CONTAINING PROTEIN"/>
    <property type="match status" value="1"/>
</dbReference>
<organism evidence="2 3">
    <name type="scientific">Botrytis galanthina</name>
    <dbReference type="NCBI Taxonomy" id="278940"/>
    <lineage>
        <taxon>Eukaryota</taxon>
        <taxon>Fungi</taxon>
        <taxon>Dikarya</taxon>
        <taxon>Ascomycota</taxon>
        <taxon>Pezizomycotina</taxon>
        <taxon>Leotiomycetes</taxon>
        <taxon>Helotiales</taxon>
        <taxon>Sclerotiniaceae</taxon>
        <taxon>Botrytis</taxon>
    </lineage>
</organism>
<sequence>MDNDGIIRNYNANHFLAPLQDVTAAAEEGTNNEVSFTSLVKHIPLYRTSRDGLTRAKPVRYADDSELERICSWPETYTREHQIDDLSWHDETEYKMTASDFFDRAPSTNSCLMSASQKKSSDSLNVGNGKKLDTFTCFPLLAPELRLRIWRTIAFMPRVVALQEEIVLECQEKVYLRTINAVASVLKINHESRTEALKYYKHSFGSQKYSLKMRGTYNETNPVIGELLIHANLRADTIYYDSWCLTRSSTTGGTYGLISAIGNMRDIFKSAQSIAFDVTYANLWVRFTFIYGLIRDCKAIEEVLFVVKINCGRLECTSYEHWELMELNKDETRVCYERYIGGFIELCDAADIRYQNLHRDKGTSKARIGRLGGPRVRIVGLKRNGVRI</sequence>
<dbReference type="Pfam" id="PF20150">
    <property type="entry name" value="2EXR"/>
    <property type="match status" value="1"/>
</dbReference>
<feature type="domain" description="2EXR" evidence="1">
    <location>
        <begin position="135"/>
        <end position="209"/>
    </location>
</feature>
<dbReference type="Proteomes" id="UP000308671">
    <property type="component" value="Unassembled WGS sequence"/>
</dbReference>
<name>A0A4S8QLM1_9HELO</name>
<reference evidence="2 3" key="1">
    <citation type="submission" date="2017-12" db="EMBL/GenBank/DDBJ databases">
        <title>Comparative genomics of Botrytis spp.</title>
        <authorList>
            <person name="Valero-Jimenez C.A."/>
            <person name="Tapia P."/>
            <person name="Veloso J."/>
            <person name="Silva-Moreno E."/>
            <person name="Staats M."/>
            <person name="Valdes J.H."/>
            <person name="Van Kan J.A.L."/>
        </authorList>
    </citation>
    <scope>NUCLEOTIDE SEQUENCE [LARGE SCALE GENOMIC DNA]</scope>
    <source>
        <strain evidence="2 3">MUCL435</strain>
    </source>
</reference>
<evidence type="ECO:0000313" key="3">
    <source>
        <dbReference type="Proteomes" id="UP000308671"/>
    </source>
</evidence>
<dbReference type="PANTHER" id="PTHR35910:SF6">
    <property type="entry name" value="2EXR DOMAIN-CONTAINING PROTEIN"/>
    <property type="match status" value="1"/>
</dbReference>
<proteinExistence type="predicted"/>
<dbReference type="OrthoDB" id="3465313at2759"/>
<gene>
    <name evidence="2" type="ORF">BGAL_0438g00030</name>
</gene>